<dbReference type="PROSITE" id="PS51755">
    <property type="entry name" value="OMPR_PHOB"/>
    <property type="match status" value="1"/>
</dbReference>
<name>A0A937X9U2_UNCEI</name>
<dbReference type="SMART" id="SM00862">
    <property type="entry name" value="Trans_reg_C"/>
    <property type="match status" value="1"/>
</dbReference>
<comment type="caution">
    <text evidence="6">The sequence shown here is derived from an EMBL/GenBank/DDBJ whole genome shotgun (WGS) entry which is preliminary data.</text>
</comment>
<evidence type="ECO:0000256" key="3">
    <source>
        <dbReference type="PROSITE-ProRule" id="PRU01091"/>
    </source>
</evidence>
<evidence type="ECO:0000313" key="7">
    <source>
        <dbReference type="Proteomes" id="UP000748308"/>
    </source>
</evidence>
<dbReference type="InterPro" id="IPR041617">
    <property type="entry name" value="TPR_MalT"/>
</dbReference>
<dbReference type="Pfam" id="PF17874">
    <property type="entry name" value="TPR_MalT"/>
    <property type="match status" value="1"/>
</dbReference>
<dbReference type="InterPro" id="IPR019734">
    <property type="entry name" value="TPR_rpt"/>
</dbReference>
<feature type="region of interest" description="Disordered" evidence="4">
    <location>
        <begin position="1121"/>
        <end position="1166"/>
    </location>
</feature>
<dbReference type="SUPFAM" id="SSF46894">
    <property type="entry name" value="C-terminal effector domain of the bipartite response regulators"/>
    <property type="match status" value="1"/>
</dbReference>
<dbReference type="InterPro" id="IPR036388">
    <property type="entry name" value="WH-like_DNA-bd_sf"/>
</dbReference>
<feature type="domain" description="OmpR/PhoB-type" evidence="5">
    <location>
        <begin position="857"/>
        <end position="977"/>
    </location>
</feature>
<dbReference type="Gene3D" id="1.25.40.10">
    <property type="entry name" value="Tetratricopeptide repeat domain"/>
    <property type="match status" value="3"/>
</dbReference>
<feature type="DNA-binding region" description="OmpR/PhoB-type" evidence="3">
    <location>
        <begin position="857"/>
        <end position="977"/>
    </location>
</feature>
<dbReference type="SMART" id="SM01043">
    <property type="entry name" value="BTAD"/>
    <property type="match status" value="1"/>
</dbReference>
<sequence length="1166" mass="128552">MAIPIIASKLTAPPVPAAYLSRPRLDRRWPEWSAGRLVAVTAGAGFGKTLFLADQARRHPGGLLWYSLDGQDADPETFCAYLLDGLRGLASAPSGGRTARPDPGAVSPGAEEALARAIGYLHDAPPPALIMLDDAHTLAGAPQVLQWIERLVRFLPATATLVISAREPLAIPATRLKAAGQAARIGAADLSFTAEETAQLFERRFPGTRLAGDSAHRLAELTEGWAVGIELFLQSLPDGSPETVSRALEQVSASGERWFDYFAEEVVAGLCPRTRDFLRRSALLPRLEVRLCNRLLGIRHSGRTLEELARRQLFTFPVDGERRQYRYHHLFRDFLRRQLEQRTPATELRRLHRRAAAALAEGGSLADAVALHADAGDHQEALRLIERGGDGLLEAGQHAAVERAFDGLPDDQFRRRPAALRVLGRLRDYQGQWREAESIYDRLVRRLPRGAERAELLRRMASLRLRRGEYETGTALCRRALRELGRRADPRRGEILLLLGVAACEQGRLAEGERHLNEAAALFERRRSDLPLIRIAYLLAANVYYPRGEFARAKAAARRALVGARRAGDAVEVSRAVGVLAFVTAAAGEAREARELATEGLRLATAFQHRHAAAFCRQVLGRCALLAGDLSAARQHLDQAQQFGDQAGETDLVLYPRLGRVELALVEGDPSRAAVLAAEALRIARAQEDALQEGQCRALLGLAERDARPRPASRQWSRAEEIFRRIGAAYELHRLLLLRLASGDVPATEARRTLRELLLGTGRLGHDFLFEILEPDRGALVAARALAEGVEPERARALLLRLGEKAVPPLAELARSAPERVRSQAIELLSRIGGRGSRAALDDLASSKTAIGRLASRAVEDLGRSPAVPLSIEALGPLVVRVGDRVLAHADWRSRRARRLFELLLAHRFRWAPRDQILEALWPDADPDRAHNNLRQSVHILRALLEPDRDRAGHSHYIVCRDEAFRLQPGEGYAYDVEAFERGLAEAEALSERGVRSPAEEKLKQAIGLYRGDFLAQSPYEEFAVAEREELRDRLLRALRRLLESEARAGRWEEWLLYGRRATTLDPYDEAIAAGIVRAHLRLGHRREALAAYQAYERMMIRELGVLPSAEMRALADEAAQLGARPTARGRARPADQTDGSDGGPCAAATRNATAGQSSLAARPAV</sequence>
<keyword evidence="2 3" id="KW-0238">DNA-binding</keyword>
<accession>A0A937X9U2</accession>
<organism evidence="6 7">
    <name type="scientific">Eiseniibacteriota bacterium</name>
    <dbReference type="NCBI Taxonomy" id="2212470"/>
    <lineage>
        <taxon>Bacteria</taxon>
        <taxon>Candidatus Eiseniibacteriota</taxon>
    </lineage>
</organism>
<dbReference type="GO" id="GO:0003677">
    <property type="term" value="F:DNA binding"/>
    <property type="evidence" value="ECO:0007669"/>
    <property type="project" value="UniProtKB-UniRule"/>
</dbReference>
<dbReference type="Pfam" id="PF00486">
    <property type="entry name" value="Trans_reg_C"/>
    <property type="match status" value="1"/>
</dbReference>
<evidence type="ECO:0000313" key="6">
    <source>
        <dbReference type="EMBL" id="MBM3316867.1"/>
    </source>
</evidence>
<dbReference type="InterPro" id="IPR005158">
    <property type="entry name" value="BTAD"/>
</dbReference>
<dbReference type="SUPFAM" id="SSF48452">
    <property type="entry name" value="TPR-like"/>
    <property type="match status" value="2"/>
</dbReference>
<gene>
    <name evidence="6" type="ORF">FJY75_03345</name>
</gene>
<protein>
    <submittedName>
        <fullName evidence="6">Winged helix-turn-helix domain-containing protein</fullName>
    </submittedName>
</protein>
<reference evidence="6" key="1">
    <citation type="submission" date="2019-03" db="EMBL/GenBank/DDBJ databases">
        <title>Lake Tanganyika Metagenome-Assembled Genomes (MAGs).</title>
        <authorList>
            <person name="Tran P."/>
        </authorList>
    </citation>
    <scope>NUCLEOTIDE SEQUENCE</scope>
    <source>
        <strain evidence="6">M_DeepCast_400m_m2_100</strain>
    </source>
</reference>
<dbReference type="Pfam" id="PF03704">
    <property type="entry name" value="BTAD"/>
    <property type="match status" value="1"/>
</dbReference>
<dbReference type="GO" id="GO:0006355">
    <property type="term" value="P:regulation of DNA-templated transcription"/>
    <property type="evidence" value="ECO:0007669"/>
    <property type="project" value="InterPro"/>
</dbReference>
<comment type="similarity">
    <text evidence="1">Belongs to the AfsR/DnrI/RedD regulatory family.</text>
</comment>
<evidence type="ECO:0000256" key="2">
    <source>
        <dbReference type="ARBA" id="ARBA00023125"/>
    </source>
</evidence>
<dbReference type="InterPro" id="IPR011990">
    <property type="entry name" value="TPR-like_helical_dom_sf"/>
</dbReference>
<dbReference type="GO" id="GO:0000160">
    <property type="term" value="P:phosphorelay signal transduction system"/>
    <property type="evidence" value="ECO:0007669"/>
    <property type="project" value="InterPro"/>
</dbReference>
<evidence type="ECO:0000256" key="1">
    <source>
        <dbReference type="ARBA" id="ARBA00005820"/>
    </source>
</evidence>
<dbReference type="InterPro" id="IPR001867">
    <property type="entry name" value="OmpR/PhoB-type_DNA-bd"/>
</dbReference>
<dbReference type="Proteomes" id="UP000748308">
    <property type="component" value="Unassembled WGS sequence"/>
</dbReference>
<dbReference type="InterPro" id="IPR059106">
    <property type="entry name" value="WHD_MalT"/>
</dbReference>
<dbReference type="InterPro" id="IPR016032">
    <property type="entry name" value="Sig_transdc_resp-reg_C-effctor"/>
</dbReference>
<dbReference type="Pfam" id="PF25873">
    <property type="entry name" value="WHD_MalT"/>
    <property type="match status" value="1"/>
</dbReference>
<proteinExistence type="inferred from homology"/>
<feature type="compositionally biased region" description="Polar residues" evidence="4">
    <location>
        <begin position="1151"/>
        <end position="1160"/>
    </location>
</feature>
<dbReference type="Gene3D" id="1.10.10.10">
    <property type="entry name" value="Winged helix-like DNA-binding domain superfamily/Winged helix DNA-binding domain"/>
    <property type="match status" value="1"/>
</dbReference>
<evidence type="ECO:0000259" key="5">
    <source>
        <dbReference type="PROSITE" id="PS51755"/>
    </source>
</evidence>
<dbReference type="EMBL" id="VGIY01000050">
    <property type="protein sequence ID" value="MBM3316867.1"/>
    <property type="molecule type" value="Genomic_DNA"/>
</dbReference>
<dbReference type="PANTHER" id="PTHR35807">
    <property type="entry name" value="TRANSCRIPTIONAL REGULATOR REDD-RELATED"/>
    <property type="match status" value="1"/>
</dbReference>
<dbReference type="AlphaFoldDB" id="A0A937X9U2"/>
<evidence type="ECO:0000256" key="4">
    <source>
        <dbReference type="SAM" id="MobiDB-lite"/>
    </source>
</evidence>
<dbReference type="SMART" id="SM00028">
    <property type="entry name" value="TPR"/>
    <property type="match status" value="4"/>
</dbReference>
<dbReference type="InterPro" id="IPR051677">
    <property type="entry name" value="AfsR-DnrI-RedD_regulator"/>
</dbReference>